<dbReference type="PANTHER" id="PTHR43103:SF5">
    <property type="entry name" value="4-EPIMERASE, PUTATIVE (AFU_ORTHOLOGUE AFUA_7G00360)-RELATED"/>
    <property type="match status" value="1"/>
</dbReference>
<evidence type="ECO:0000313" key="6">
    <source>
        <dbReference type="Proteomes" id="UP001501251"/>
    </source>
</evidence>
<dbReference type="InterPro" id="IPR036291">
    <property type="entry name" value="NAD(P)-bd_dom_sf"/>
</dbReference>
<evidence type="ECO:0000259" key="4">
    <source>
        <dbReference type="Pfam" id="PF01370"/>
    </source>
</evidence>
<dbReference type="Pfam" id="PF01370">
    <property type="entry name" value="Epimerase"/>
    <property type="match status" value="1"/>
</dbReference>
<organism evidence="5 6">
    <name type="scientific">Streptosporangium oxazolinicum</name>
    <dbReference type="NCBI Taxonomy" id="909287"/>
    <lineage>
        <taxon>Bacteria</taxon>
        <taxon>Bacillati</taxon>
        <taxon>Actinomycetota</taxon>
        <taxon>Actinomycetes</taxon>
        <taxon>Streptosporangiales</taxon>
        <taxon>Streptosporangiaceae</taxon>
        <taxon>Streptosporangium</taxon>
    </lineage>
</organism>
<dbReference type="Gene3D" id="3.40.50.720">
    <property type="entry name" value="NAD(P)-binding Rossmann-like Domain"/>
    <property type="match status" value="1"/>
</dbReference>
<dbReference type="InterPro" id="IPR001509">
    <property type="entry name" value="Epimerase_deHydtase"/>
</dbReference>
<proteinExistence type="inferred from homology"/>
<name>A0ABP8B174_9ACTN</name>
<accession>A0ABP8B174</accession>
<reference evidence="6" key="1">
    <citation type="journal article" date="2019" name="Int. J. Syst. Evol. Microbiol.">
        <title>The Global Catalogue of Microorganisms (GCM) 10K type strain sequencing project: providing services to taxonomists for standard genome sequencing and annotation.</title>
        <authorList>
            <consortium name="The Broad Institute Genomics Platform"/>
            <consortium name="The Broad Institute Genome Sequencing Center for Infectious Disease"/>
            <person name="Wu L."/>
            <person name="Ma J."/>
        </authorList>
    </citation>
    <scope>NUCLEOTIDE SEQUENCE [LARGE SCALE GENOMIC DNA]</scope>
    <source>
        <strain evidence="6">JCM 17388</strain>
    </source>
</reference>
<evidence type="ECO:0000256" key="3">
    <source>
        <dbReference type="ARBA" id="ARBA00023027"/>
    </source>
</evidence>
<keyword evidence="6" id="KW-1185">Reference proteome</keyword>
<sequence>MRILLTGAAGAVATALRPRLARPGRVLRLADVLPVAAGRSGEETILADLTDESAMAEAMNGVEAVVHLGGLSREHPWADILRVNVHGTQVLLEAARRENVRQVVLVGSHHAAGFHPRPDAPDDLSPRPDTYYGFSKAAMEALGRLYHDRFAMNVVAIRLGSCSERPRDVRALSTWLSHDDCARLVEASLTARGFHLVWGVSANTRRWWSLDAARALGYAPRDDAELHAPRLLAEFGEPDLTDPVQHLVGGAFCVRDLGVSW</sequence>
<dbReference type="PANTHER" id="PTHR43103">
    <property type="entry name" value="NUCLEOSIDE-DIPHOSPHATE-SUGAR EPIMERASE"/>
    <property type="match status" value="1"/>
</dbReference>
<keyword evidence="3" id="KW-0520">NAD</keyword>
<evidence type="ECO:0000256" key="1">
    <source>
        <dbReference type="ARBA" id="ARBA00007637"/>
    </source>
</evidence>
<comment type="similarity">
    <text evidence="1">Belongs to the NAD(P)-dependent epimerase/dehydratase family.</text>
</comment>
<dbReference type="EMBL" id="BAABAQ010000007">
    <property type="protein sequence ID" value="GAA4195146.1"/>
    <property type="molecule type" value="Genomic_DNA"/>
</dbReference>
<dbReference type="Proteomes" id="UP001501251">
    <property type="component" value="Unassembled WGS sequence"/>
</dbReference>
<dbReference type="RefSeq" id="WP_344919520.1">
    <property type="nucleotide sequence ID" value="NZ_BAABAQ010000007.1"/>
</dbReference>
<gene>
    <name evidence="5" type="ORF">GCM10022252_40520</name>
</gene>
<feature type="domain" description="NAD-dependent epimerase/dehydratase" evidence="4">
    <location>
        <begin position="3"/>
        <end position="160"/>
    </location>
</feature>
<dbReference type="SUPFAM" id="SSF51735">
    <property type="entry name" value="NAD(P)-binding Rossmann-fold domains"/>
    <property type="match status" value="1"/>
</dbReference>
<evidence type="ECO:0000256" key="2">
    <source>
        <dbReference type="ARBA" id="ARBA00023002"/>
    </source>
</evidence>
<dbReference type="CDD" id="cd08946">
    <property type="entry name" value="SDR_e"/>
    <property type="match status" value="1"/>
</dbReference>
<evidence type="ECO:0000313" key="5">
    <source>
        <dbReference type="EMBL" id="GAA4195146.1"/>
    </source>
</evidence>
<keyword evidence="2" id="KW-0560">Oxidoreductase</keyword>
<protein>
    <submittedName>
        <fullName evidence="5">NAD(P)-dependent oxidoreductase</fullName>
    </submittedName>
</protein>
<comment type="caution">
    <text evidence="5">The sequence shown here is derived from an EMBL/GenBank/DDBJ whole genome shotgun (WGS) entry which is preliminary data.</text>
</comment>